<proteinExistence type="predicted"/>
<organism evidence="1 2">
    <name type="scientific">Candidatus Mycobacterium methanotrophicum</name>
    <dbReference type="NCBI Taxonomy" id="2943498"/>
    <lineage>
        <taxon>Bacteria</taxon>
        <taxon>Bacillati</taxon>
        <taxon>Actinomycetota</taxon>
        <taxon>Actinomycetes</taxon>
        <taxon>Mycobacteriales</taxon>
        <taxon>Mycobacteriaceae</taxon>
        <taxon>Mycobacterium</taxon>
    </lineage>
</organism>
<dbReference type="EMBL" id="CP097320">
    <property type="protein sequence ID" value="UQX11317.1"/>
    <property type="molecule type" value="Genomic_DNA"/>
</dbReference>
<dbReference type="Proteomes" id="UP001056610">
    <property type="component" value="Chromosome"/>
</dbReference>
<gene>
    <name evidence="1" type="ORF">M5I08_01900</name>
</gene>
<evidence type="ECO:0000313" key="2">
    <source>
        <dbReference type="Proteomes" id="UP001056610"/>
    </source>
</evidence>
<sequence length="125" mass="13997">MAQIIKIAHTQTGETRFVPETKLADTLVNEFLPPGLKPSAVAGAHEIQQLVIERQPSCRLDDLLHIYDLIIEFCGFDEDCVKEVEAAAEGTGYTPAEYVLGLAEYLKRTRPASRADERTRNRVRV</sequence>
<accession>A0ABY4QM45</accession>
<dbReference type="RefSeq" id="WP_219070891.1">
    <property type="nucleotide sequence ID" value="NZ_CAJUXY010000147.1"/>
</dbReference>
<name>A0ABY4QM45_9MYCO</name>
<protein>
    <submittedName>
        <fullName evidence="1">Uncharacterized protein</fullName>
    </submittedName>
</protein>
<evidence type="ECO:0000313" key="1">
    <source>
        <dbReference type="EMBL" id="UQX11317.1"/>
    </source>
</evidence>
<reference evidence="1" key="1">
    <citation type="submission" date="2022-05" db="EMBL/GenBank/DDBJ databases">
        <title>A methanotrophic Mycobacterium dominates a cave microbial ecosystem.</title>
        <authorList>
            <person name="Van Spanning R.J.M."/>
            <person name="Guan Q."/>
            <person name="Melkonian C."/>
            <person name="Gallant J."/>
            <person name="Polerecky L."/>
            <person name="Flot J.-F."/>
            <person name="Brandt B.W."/>
            <person name="Braster M."/>
            <person name="Iturbe Espinoza P."/>
            <person name="Aerts J."/>
            <person name="Meima-Franke M."/>
            <person name="Piersma S.R."/>
            <person name="Bunduc C."/>
            <person name="Ummels R."/>
            <person name="Pain A."/>
            <person name="Fleming E.J."/>
            <person name="van der Wel N."/>
            <person name="Gherman V.D."/>
            <person name="Sarbu S.M."/>
            <person name="Bodelier P.L.E."/>
            <person name="Bitter W."/>
        </authorList>
    </citation>
    <scope>NUCLEOTIDE SEQUENCE</scope>
    <source>
        <strain evidence="1">Sulfur Cave</strain>
    </source>
</reference>
<keyword evidence="2" id="KW-1185">Reference proteome</keyword>